<dbReference type="AlphaFoldDB" id="A0A517SVT5"/>
<dbReference type="Pfam" id="PF25967">
    <property type="entry name" value="RND-MFP_C"/>
    <property type="match status" value="1"/>
</dbReference>
<evidence type="ECO:0000256" key="3">
    <source>
        <dbReference type="ARBA" id="ARBA00022448"/>
    </source>
</evidence>
<dbReference type="EMBL" id="CP036272">
    <property type="protein sequence ID" value="QDT60242.1"/>
    <property type="molecule type" value="Genomic_DNA"/>
</dbReference>
<dbReference type="PANTHER" id="PTHR30469:SF37">
    <property type="entry name" value="RAGD PROTEIN"/>
    <property type="match status" value="1"/>
</dbReference>
<dbReference type="PANTHER" id="PTHR30469">
    <property type="entry name" value="MULTIDRUG RESISTANCE PROTEIN MDTA"/>
    <property type="match status" value="1"/>
</dbReference>
<evidence type="ECO:0000259" key="5">
    <source>
        <dbReference type="Pfam" id="PF25917"/>
    </source>
</evidence>
<dbReference type="Gene3D" id="2.40.50.100">
    <property type="match status" value="2"/>
</dbReference>
<dbReference type="RefSeq" id="WP_419187338.1">
    <property type="nucleotide sequence ID" value="NZ_CP036272.1"/>
</dbReference>
<dbReference type="Gene3D" id="2.40.30.170">
    <property type="match status" value="1"/>
</dbReference>
<feature type="domain" description="Multidrug resistance protein MdtA-like barrel-sandwich hybrid" evidence="5">
    <location>
        <begin position="70"/>
        <end position="271"/>
    </location>
</feature>
<dbReference type="NCBIfam" id="TIGR01730">
    <property type="entry name" value="RND_mfp"/>
    <property type="match status" value="1"/>
</dbReference>
<sequence>MTRFGWSLPFTIIAAMLLGSLGCQRPADTISSGTKREPGQPTPVKLVTAQQTEIARTTTQPATVNAFYHTEVKARVSGHVETISFDIGDRVTAGQTLLTVVAPELLRQRATQQSQVAMLTAKEQAALADVQLANAQVQEAEAGLEQAKSELARVDASLAASQSEYDRTSDLVERGALERRVLDETLMRRDSQLAAKKAVQSAVLAATADVAVSNAMMLSAKSKADAAKTETDVQRRLLDELELQIQYCNVKAPIDGVITERAVQLGDLLDGTLQQASQMLFIINQTNKLRVHIAVPEVQAAAINTGDAVSLNLPAFADEPAIECQVTRLSGALDPSTRSMMIEAELDNRDGKLQPGMFGSATITISNKLAATVLPSRAVRYDESGNAYVYLVDDQNKVTVSQVTVAGDTGTQVRILVGLEAGQQVIDNHLQRFETDQTIRPL</sequence>
<keyword evidence="3" id="KW-0813">Transport</keyword>
<organism evidence="8 9">
    <name type="scientific">Stieleria bergensis</name>
    <dbReference type="NCBI Taxonomy" id="2528025"/>
    <lineage>
        <taxon>Bacteria</taxon>
        <taxon>Pseudomonadati</taxon>
        <taxon>Planctomycetota</taxon>
        <taxon>Planctomycetia</taxon>
        <taxon>Pirellulales</taxon>
        <taxon>Pirellulaceae</taxon>
        <taxon>Stieleria</taxon>
    </lineage>
</organism>
<dbReference type="Pfam" id="PF25917">
    <property type="entry name" value="BSH_RND"/>
    <property type="match status" value="1"/>
</dbReference>
<comment type="subcellular location">
    <subcellularLocation>
        <location evidence="1">Cell envelope</location>
    </subcellularLocation>
</comment>
<keyword evidence="4" id="KW-0175">Coiled coil</keyword>
<dbReference type="GO" id="GO:0015562">
    <property type="term" value="F:efflux transmembrane transporter activity"/>
    <property type="evidence" value="ECO:0007669"/>
    <property type="project" value="TreeGrafter"/>
</dbReference>
<dbReference type="InterPro" id="IPR058792">
    <property type="entry name" value="Beta-barrel_RND_2"/>
</dbReference>
<dbReference type="PROSITE" id="PS51257">
    <property type="entry name" value="PROKAR_LIPOPROTEIN"/>
    <property type="match status" value="1"/>
</dbReference>
<dbReference type="Proteomes" id="UP000315003">
    <property type="component" value="Chromosome"/>
</dbReference>
<protein>
    <submittedName>
        <fullName evidence="8">Multidrug resistance protein MdtA</fullName>
    </submittedName>
</protein>
<reference evidence="8 9" key="1">
    <citation type="submission" date="2019-02" db="EMBL/GenBank/DDBJ databases">
        <title>Deep-cultivation of Planctomycetes and their phenomic and genomic characterization uncovers novel biology.</title>
        <authorList>
            <person name="Wiegand S."/>
            <person name="Jogler M."/>
            <person name="Boedeker C."/>
            <person name="Pinto D."/>
            <person name="Vollmers J."/>
            <person name="Rivas-Marin E."/>
            <person name="Kohn T."/>
            <person name="Peeters S.H."/>
            <person name="Heuer A."/>
            <person name="Rast P."/>
            <person name="Oberbeckmann S."/>
            <person name="Bunk B."/>
            <person name="Jeske O."/>
            <person name="Meyerdierks A."/>
            <person name="Storesund J.E."/>
            <person name="Kallscheuer N."/>
            <person name="Luecker S."/>
            <person name="Lage O.M."/>
            <person name="Pohl T."/>
            <person name="Merkel B.J."/>
            <person name="Hornburger P."/>
            <person name="Mueller R.-W."/>
            <person name="Bruemmer F."/>
            <person name="Labrenz M."/>
            <person name="Spormann A.M."/>
            <person name="Op den Camp H."/>
            <person name="Overmann J."/>
            <person name="Amann R."/>
            <person name="Jetten M.S.M."/>
            <person name="Mascher T."/>
            <person name="Medema M.H."/>
            <person name="Devos D.P."/>
            <person name="Kaster A.-K."/>
            <person name="Ovreas L."/>
            <person name="Rohde M."/>
            <person name="Galperin M.Y."/>
            <person name="Jogler C."/>
        </authorList>
    </citation>
    <scope>NUCLEOTIDE SEQUENCE [LARGE SCALE GENOMIC DNA]</scope>
    <source>
        <strain evidence="8 9">SV_7m_r</strain>
    </source>
</reference>
<name>A0A517SVT5_9BACT</name>
<dbReference type="Gene3D" id="1.10.287.470">
    <property type="entry name" value="Helix hairpin bin"/>
    <property type="match status" value="2"/>
</dbReference>
<gene>
    <name evidence="8" type="primary">mdtA_2</name>
    <name evidence="8" type="ORF">SV7mr_27620</name>
</gene>
<feature type="domain" description="Multidrug resistance protein MdtA-like C-terminal permuted SH3" evidence="7">
    <location>
        <begin position="371"/>
        <end position="432"/>
    </location>
</feature>
<dbReference type="GO" id="GO:1990281">
    <property type="term" value="C:efflux pump complex"/>
    <property type="evidence" value="ECO:0007669"/>
    <property type="project" value="TreeGrafter"/>
</dbReference>
<feature type="coiled-coil region" evidence="4">
    <location>
        <begin position="130"/>
        <end position="164"/>
    </location>
</feature>
<dbReference type="Pfam" id="PF25954">
    <property type="entry name" value="Beta-barrel_RND_2"/>
    <property type="match status" value="1"/>
</dbReference>
<dbReference type="InterPro" id="IPR058625">
    <property type="entry name" value="MdtA-like_BSH"/>
</dbReference>
<dbReference type="InterPro" id="IPR006143">
    <property type="entry name" value="RND_pump_MFP"/>
</dbReference>
<evidence type="ECO:0000313" key="8">
    <source>
        <dbReference type="EMBL" id="QDT60242.1"/>
    </source>
</evidence>
<accession>A0A517SVT5</accession>
<evidence type="ECO:0000259" key="6">
    <source>
        <dbReference type="Pfam" id="PF25954"/>
    </source>
</evidence>
<evidence type="ECO:0000256" key="2">
    <source>
        <dbReference type="ARBA" id="ARBA00009477"/>
    </source>
</evidence>
<evidence type="ECO:0000256" key="4">
    <source>
        <dbReference type="SAM" id="Coils"/>
    </source>
</evidence>
<evidence type="ECO:0000256" key="1">
    <source>
        <dbReference type="ARBA" id="ARBA00004196"/>
    </source>
</evidence>
<dbReference type="Gene3D" id="2.40.420.20">
    <property type="match status" value="1"/>
</dbReference>
<dbReference type="SUPFAM" id="SSF111369">
    <property type="entry name" value="HlyD-like secretion proteins"/>
    <property type="match status" value="2"/>
</dbReference>
<feature type="domain" description="CusB-like beta-barrel" evidence="6">
    <location>
        <begin position="291"/>
        <end position="363"/>
    </location>
</feature>
<proteinExistence type="inferred from homology"/>
<evidence type="ECO:0000259" key="7">
    <source>
        <dbReference type="Pfam" id="PF25967"/>
    </source>
</evidence>
<dbReference type="InterPro" id="IPR058627">
    <property type="entry name" value="MdtA-like_C"/>
</dbReference>
<comment type="similarity">
    <text evidence="2">Belongs to the membrane fusion protein (MFP) (TC 8.A.1) family.</text>
</comment>
<keyword evidence="9" id="KW-1185">Reference proteome</keyword>
<evidence type="ECO:0000313" key="9">
    <source>
        <dbReference type="Proteomes" id="UP000315003"/>
    </source>
</evidence>